<name>A0ABX3A176_9GAMM</name>
<reference evidence="1 2" key="1">
    <citation type="submission" date="2016-08" db="EMBL/GenBank/DDBJ databases">
        <title>Draft genome sequence of Candidatus Piscirickettsia litoralis, from seawater.</title>
        <authorList>
            <person name="Wan X."/>
            <person name="Lee A.J."/>
            <person name="Hou S."/>
            <person name="Donachie S.P."/>
        </authorList>
    </citation>
    <scope>NUCLEOTIDE SEQUENCE [LARGE SCALE GENOMIC DNA]</scope>
    <source>
        <strain evidence="1 2">Y2</strain>
    </source>
</reference>
<organism evidence="1 2">
    <name type="scientific">Piscirickettsia litoralis</name>
    <dbReference type="NCBI Taxonomy" id="1891921"/>
    <lineage>
        <taxon>Bacteria</taxon>
        <taxon>Pseudomonadati</taxon>
        <taxon>Pseudomonadota</taxon>
        <taxon>Gammaproteobacteria</taxon>
        <taxon>Thiotrichales</taxon>
        <taxon>Piscirickettsiaceae</taxon>
        <taxon>Piscirickettsia</taxon>
    </lineage>
</organism>
<accession>A0ABX3A176</accession>
<dbReference type="RefSeq" id="WP_069312408.1">
    <property type="nucleotide sequence ID" value="NZ_MDTU01000001.1"/>
</dbReference>
<protein>
    <submittedName>
        <fullName evidence="1">Uncharacterized protein</fullName>
    </submittedName>
</protein>
<keyword evidence="2" id="KW-1185">Reference proteome</keyword>
<sequence length="91" mass="10728">MFEVNLEQLAQCTKFIISSPRINNFDWYFRCERGLLIVDFYLAEDDEYMMLSRAMPKAENLIITSLDQHKEQLQKLAQISYNMIQESGALD</sequence>
<evidence type="ECO:0000313" key="1">
    <source>
        <dbReference type="EMBL" id="ODN42612.1"/>
    </source>
</evidence>
<gene>
    <name evidence="1" type="ORF">BGC07_06325</name>
</gene>
<dbReference type="Proteomes" id="UP000094329">
    <property type="component" value="Unassembled WGS sequence"/>
</dbReference>
<dbReference type="EMBL" id="MDTU01000001">
    <property type="protein sequence ID" value="ODN42612.1"/>
    <property type="molecule type" value="Genomic_DNA"/>
</dbReference>
<evidence type="ECO:0000313" key="2">
    <source>
        <dbReference type="Proteomes" id="UP000094329"/>
    </source>
</evidence>
<proteinExistence type="predicted"/>
<comment type="caution">
    <text evidence="1">The sequence shown here is derived from an EMBL/GenBank/DDBJ whole genome shotgun (WGS) entry which is preliminary data.</text>
</comment>